<keyword evidence="1" id="KW-0812">Transmembrane</keyword>
<feature type="transmembrane region" description="Helical" evidence="1">
    <location>
        <begin position="174"/>
        <end position="195"/>
    </location>
</feature>
<reference evidence="2 3" key="1">
    <citation type="submission" date="2015-01" db="EMBL/GenBank/DDBJ databases">
        <title>Vibrio sp. C5 JCM 19232 whole genome shotgun sequence.</title>
        <authorList>
            <person name="Sawabe T."/>
            <person name="Meirelles P."/>
            <person name="Feng G."/>
            <person name="Sayaka M."/>
            <person name="Hattori M."/>
            <person name="Ohkuma M."/>
        </authorList>
    </citation>
    <scope>NUCLEOTIDE SEQUENCE [LARGE SCALE GENOMIC DNA]</scope>
    <source>
        <strain evidence="2 3">JCM19232</strain>
    </source>
</reference>
<keyword evidence="1" id="KW-0472">Membrane</keyword>
<proteinExistence type="predicted"/>
<organism evidence="2 3">
    <name type="scientific">Vibrio ishigakensis</name>
    <dbReference type="NCBI Taxonomy" id="1481914"/>
    <lineage>
        <taxon>Bacteria</taxon>
        <taxon>Pseudomonadati</taxon>
        <taxon>Pseudomonadota</taxon>
        <taxon>Gammaproteobacteria</taxon>
        <taxon>Vibrionales</taxon>
        <taxon>Vibrionaceae</taxon>
        <taxon>Vibrio</taxon>
    </lineage>
</organism>
<dbReference type="SUPFAM" id="SSF81901">
    <property type="entry name" value="HCP-like"/>
    <property type="match status" value="1"/>
</dbReference>
<gene>
    <name evidence="2" type="ORF">JCM19232_4624</name>
</gene>
<dbReference type="EMBL" id="BBSA01000007">
    <property type="protein sequence ID" value="GAM62947.1"/>
    <property type="molecule type" value="Genomic_DNA"/>
</dbReference>
<sequence>MEKSSTEINDEERRIIAKLYTEKVKKLGDKEEQLNLAKLISDKLVFTDNYSSEYNSFIILAGDLSYELNKKDSYKYFEHLAKIYRNIYEHNESAEWFKKAAKAAKECSEDIEIVLNMTRNERLQFELAGHEERASASFIRENDLISDIDGRRRTRIFYSVLKHLSDYCQNPKKVAGYALLVIFASSIIFSITGITPSGGEAQTWLNGNFFQ</sequence>
<dbReference type="Proteomes" id="UP000031670">
    <property type="component" value="Unassembled WGS sequence"/>
</dbReference>
<evidence type="ECO:0000313" key="2">
    <source>
        <dbReference type="EMBL" id="GAM62947.1"/>
    </source>
</evidence>
<accession>A0A0B8PEA1</accession>
<protein>
    <submittedName>
        <fullName evidence="2">Uncharacterized protein</fullName>
    </submittedName>
</protein>
<keyword evidence="1" id="KW-1133">Transmembrane helix</keyword>
<reference evidence="2 3" key="2">
    <citation type="submission" date="2015-01" db="EMBL/GenBank/DDBJ databases">
        <authorList>
            <consortium name="NBRP consortium"/>
            <person name="Sawabe T."/>
            <person name="Meirelles P."/>
            <person name="Feng G."/>
            <person name="Sayaka M."/>
            <person name="Hattori M."/>
            <person name="Ohkuma M."/>
        </authorList>
    </citation>
    <scope>NUCLEOTIDE SEQUENCE [LARGE SCALE GENOMIC DNA]</scope>
    <source>
        <strain evidence="2 3">JCM19232</strain>
    </source>
</reference>
<dbReference type="AlphaFoldDB" id="A0A0B8PEA1"/>
<comment type="caution">
    <text evidence="2">The sequence shown here is derived from an EMBL/GenBank/DDBJ whole genome shotgun (WGS) entry which is preliminary data.</text>
</comment>
<name>A0A0B8PEA1_9VIBR</name>
<evidence type="ECO:0000313" key="3">
    <source>
        <dbReference type="Proteomes" id="UP000031670"/>
    </source>
</evidence>
<evidence type="ECO:0000256" key="1">
    <source>
        <dbReference type="SAM" id="Phobius"/>
    </source>
</evidence>